<comment type="caution">
    <text evidence="5">The sequence shown here is derived from an EMBL/GenBank/DDBJ whole genome shotgun (WGS) entry which is preliminary data.</text>
</comment>
<evidence type="ECO:0000256" key="1">
    <source>
        <dbReference type="ARBA" id="ARBA00004613"/>
    </source>
</evidence>
<dbReference type="SUPFAM" id="SSF51120">
    <property type="entry name" value="beta-Roll"/>
    <property type="match status" value="1"/>
</dbReference>
<keyword evidence="2" id="KW-0964">Secreted</keyword>
<feature type="region of interest" description="Disordered" evidence="3">
    <location>
        <begin position="1"/>
        <end position="20"/>
    </location>
</feature>
<reference evidence="5" key="1">
    <citation type="journal article" date="2015" name="Int. J. Syst. Evol. Microbiol.">
        <title>Rhizobium alvei sp. nov., isolated from a freshwater river.</title>
        <authorList>
            <person name="Sheu S.Y."/>
            <person name="Huang H.W."/>
            <person name="Young C.C."/>
            <person name="Chen W.M."/>
        </authorList>
    </citation>
    <scope>NUCLEOTIDE SEQUENCE</scope>
    <source>
        <strain evidence="5">TNR-22</strain>
    </source>
</reference>
<evidence type="ECO:0000313" key="6">
    <source>
        <dbReference type="Proteomes" id="UP001174932"/>
    </source>
</evidence>
<dbReference type="Pfam" id="PF00353">
    <property type="entry name" value="HemolysinCabind"/>
    <property type="match status" value="2"/>
</dbReference>
<proteinExistence type="predicted"/>
<evidence type="ECO:0000313" key="5">
    <source>
        <dbReference type="EMBL" id="MDO6967090.1"/>
    </source>
</evidence>
<evidence type="ECO:0000256" key="2">
    <source>
        <dbReference type="ARBA" id="ARBA00022525"/>
    </source>
</evidence>
<dbReference type="InterPro" id="IPR018511">
    <property type="entry name" value="Hemolysin-typ_Ca-bd_CS"/>
</dbReference>
<comment type="subcellular location">
    <subcellularLocation>
        <location evidence="1">Secreted</location>
    </subcellularLocation>
</comment>
<accession>A0ABT8YVX9</accession>
<dbReference type="PRINTS" id="PR00313">
    <property type="entry name" value="CABNDNGRPT"/>
</dbReference>
<dbReference type="InterPro" id="IPR011049">
    <property type="entry name" value="Serralysin-like_metalloprot_C"/>
</dbReference>
<evidence type="ECO:0000259" key="4">
    <source>
        <dbReference type="Pfam" id="PF17803"/>
    </source>
</evidence>
<name>A0ABT8YVX9_9HYPH</name>
<dbReference type="InterPro" id="IPR050557">
    <property type="entry name" value="RTX_toxin/Mannuronan_C5-epim"/>
</dbReference>
<sequence>MTSYYTSAATTSSSADTSGYTADTSFSSGESSGGWQLSLESYQEFMDPTLYFTLAVTGQSGHGWTLYDGTNDVYDMNVVSYTIEGTDYALATYLDTMSNTAYAYVLYYANNNPYKISYEIADTSAITAIYYNENGDVIIKTVDMDGGTDYTTITSGYDYNFAPVLTTGLSGAIDSNGIYAIDPASLGTDADGDALSIASYSADTADIAMAVDSSGNLFAIYTGTLAQGANRLVTISYGLSDGTNTTSGGSIAVTVTGNGSSNLELTYDQYVALAAAGYDSTDFDAAFDQITVSCTAAEFEAEIGLNPQTASSLGVTDVTISDGSSVTLSYYAAGFLAVNEVTIAGASDVKVDLAAEDIAGFETEDANANPLFSTLFGYYAALGVTKLVLADGNDIQLSLAPYTALANNGIAISATGTVTLADSAADIAAMSATDVANMAAVGVGHIDATDNNLALSAGLAAKLAAAGLVFAEADTVSVTGSLAAVTALIAASGDAMSALNIDSMNVEDLATTIKALSVAEIAALGDAGVTGIDLLDDAVTLAASQIAAFSAAGIDFAADDVITEKAVPVAVADSATVDQHKTATVSVLANDTAADGYTLSVESATVTSSNGTATLNAQGALVVAYTGADIDRGQTAAVVVSYTIEDGYDSATGTLTVTFNGVNEDGDILRGTSGSDTLRGTGIKDVILGLAGNDFLYGNGGDDRLEGGAGKDVLSGGAGADILIGGAGNDQLTGGAGKDTFLFGKTSGHDTVTDFAHGTDRIDLGAVAAITDFKDLKANHVVDHGSSIEIVWGNHSVLLTGINDISKLSGSDFLFG</sequence>
<dbReference type="InterPro" id="IPR001343">
    <property type="entry name" value="Hemolysn_Ca-bd"/>
</dbReference>
<dbReference type="Gene3D" id="2.150.10.10">
    <property type="entry name" value="Serralysin-like metalloprotease, C-terminal"/>
    <property type="match status" value="2"/>
</dbReference>
<dbReference type="Pfam" id="PF17803">
    <property type="entry name" value="Cadherin_4"/>
    <property type="match status" value="1"/>
</dbReference>
<feature type="domain" description="RapA2 cadherin-like" evidence="4">
    <location>
        <begin position="566"/>
        <end position="620"/>
    </location>
</feature>
<dbReference type="RefSeq" id="WP_304379020.1">
    <property type="nucleotide sequence ID" value="NZ_JAUOZU010000028.1"/>
</dbReference>
<dbReference type="InterPro" id="IPR040853">
    <property type="entry name" value="RapA2_cadherin-like"/>
</dbReference>
<gene>
    <name evidence="5" type="ORF">Q4481_24305</name>
</gene>
<reference evidence="5" key="2">
    <citation type="submission" date="2023-07" db="EMBL/GenBank/DDBJ databases">
        <authorList>
            <person name="Shen H."/>
        </authorList>
    </citation>
    <scope>NUCLEOTIDE SEQUENCE</scope>
    <source>
        <strain evidence="5">TNR-22</strain>
    </source>
</reference>
<dbReference type="EMBL" id="JAUOZU010000028">
    <property type="protein sequence ID" value="MDO6967090.1"/>
    <property type="molecule type" value="Genomic_DNA"/>
</dbReference>
<organism evidence="5 6">
    <name type="scientific">Rhizobium alvei</name>
    <dbReference type="NCBI Taxonomy" id="1132659"/>
    <lineage>
        <taxon>Bacteria</taxon>
        <taxon>Pseudomonadati</taxon>
        <taxon>Pseudomonadota</taxon>
        <taxon>Alphaproteobacteria</taxon>
        <taxon>Hyphomicrobiales</taxon>
        <taxon>Rhizobiaceae</taxon>
        <taxon>Rhizobium/Agrobacterium group</taxon>
        <taxon>Rhizobium</taxon>
    </lineage>
</organism>
<protein>
    <submittedName>
        <fullName evidence="5">Ig-like domain-containing protein</fullName>
    </submittedName>
</protein>
<dbReference type="PANTHER" id="PTHR38340:SF1">
    <property type="entry name" value="S-LAYER PROTEIN"/>
    <property type="match status" value="1"/>
</dbReference>
<dbReference type="PANTHER" id="PTHR38340">
    <property type="entry name" value="S-LAYER PROTEIN"/>
    <property type="match status" value="1"/>
</dbReference>
<dbReference type="Proteomes" id="UP001174932">
    <property type="component" value="Unassembled WGS sequence"/>
</dbReference>
<keyword evidence="6" id="KW-1185">Reference proteome</keyword>
<dbReference type="PROSITE" id="PS00330">
    <property type="entry name" value="HEMOLYSIN_CALCIUM"/>
    <property type="match status" value="3"/>
</dbReference>
<evidence type="ECO:0000256" key="3">
    <source>
        <dbReference type="SAM" id="MobiDB-lite"/>
    </source>
</evidence>